<proteinExistence type="predicted"/>
<accession>A0ABU0Z0I0</accession>
<evidence type="ECO:0000256" key="1">
    <source>
        <dbReference type="SAM" id="Phobius"/>
    </source>
</evidence>
<name>A0ABU0Z0I0_9MICO</name>
<keyword evidence="1" id="KW-0812">Transmembrane</keyword>
<keyword evidence="3" id="KW-1185">Reference proteome</keyword>
<feature type="transmembrane region" description="Helical" evidence="1">
    <location>
        <begin position="21"/>
        <end position="48"/>
    </location>
</feature>
<dbReference type="RefSeq" id="WP_308867615.1">
    <property type="nucleotide sequence ID" value="NZ_JAVFWO010000002.1"/>
</dbReference>
<dbReference type="EMBL" id="JAVFWO010000002">
    <property type="protein sequence ID" value="MDQ7878093.1"/>
    <property type="molecule type" value="Genomic_DNA"/>
</dbReference>
<keyword evidence="1" id="KW-1133">Transmembrane helix</keyword>
<comment type="caution">
    <text evidence="2">The sequence shown here is derived from an EMBL/GenBank/DDBJ whole genome shotgun (WGS) entry which is preliminary data.</text>
</comment>
<sequence length="547" mass="56600">MLVIDRLRNPQQRKNPGLDEDGAVLVTVVVVMFVGFIIAATIAASVIFTIGANVDNKDQTQAFIAAESGRDVAVASLKSAITSTGLNCGAVVMSANSAAGAYPKYSYSIRSTDVPVRPSAWDAGGVTATCPSATTKWVVIRSTGTGTDDAQATIDAIYPWYHGPATTPSGTVAFFEGEFKATKSTYTGDLVIREGDYECNNGATGAIDGDLWVLRGGLTITDDCTVTGSVYTRDTIEIKNKRFTVGGDVISVAGQIKLNVNGVTIGGDVYAAGNIDTKNGKGTVDGSFRTHLAMVDHVSADWKKADGVSPVPVVTGEPTPVISPTLAQVFSATAWIELTASTSWSSAALPVVAPAAGTVCTTTQLQAVLSATGTRAVIDMTGCPAGGSGIKVAPGNVTLARDVVLLVPASEKMDLELTDTISRPVGTTLATGPQLLIVHLDPNGSDGRPPTCSSSALDKFTAGTTINVRTLIYSACGINSTMSLTMSGQLYMGSDGLHLNGGTFTCMPMSWAPTLPTISCGIKGTGGIFDPSNTVTRLDNLAYQSER</sequence>
<organism evidence="2 3">
    <name type="scientific">Microbacterium psychrotolerans</name>
    <dbReference type="NCBI Taxonomy" id="3068321"/>
    <lineage>
        <taxon>Bacteria</taxon>
        <taxon>Bacillati</taxon>
        <taxon>Actinomycetota</taxon>
        <taxon>Actinomycetes</taxon>
        <taxon>Micrococcales</taxon>
        <taxon>Microbacteriaceae</taxon>
        <taxon>Microbacterium</taxon>
    </lineage>
</organism>
<gene>
    <name evidence="2" type="ORF">Q9R08_08925</name>
</gene>
<dbReference type="Proteomes" id="UP001235133">
    <property type="component" value="Unassembled WGS sequence"/>
</dbReference>
<evidence type="ECO:0000313" key="2">
    <source>
        <dbReference type="EMBL" id="MDQ7878093.1"/>
    </source>
</evidence>
<evidence type="ECO:0000313" key="3">
    <source>
        <dbReference type="Proteomes" id="UP001235133"/>
    </source>
</evidence>
<keyword evidence="1" id="KW-0472">Membrane</keyword>
<protein>
    <submittedName>
        <fullName evidence="2">Uncharacterized protein</fullName>
    </submittedName>
</protein>
<reference evidence="2 3" key="1">
    <citation type="submission" date="2023-08" db="EMBL/GenBank/DDBJ databases">
        <title>Microbacterium psychrotolerans sp. nov., a psychrotolerant bacterium isolated from soil in Heilongjiang Province, China.</title>
        <authorList>
            <person name="An P."/>
            <person name="Zhao D."/>
            <person name="Xiang H."/>
        </authorList>
    </citation>
    <scope>NUCLEOTIDE SEQUENCE [LARGE SCALE GENOMIC DNA]</scope>
    <source>
        <strain evidence="2 3">QXD-8</strain>
    </source>
</reference>